<dbReference type="PRINTS" id="PR00276">
    <property type="entry name" value="INSULINFAMLY"/>
</dbReference>
<reference evidence="9 10" key="1">
    <citation type="submission" date="2017-03" db="EMBL/GenBank/DDBJ databases">
        <title>Genome of the blue death feigning beetle - Asbolus verrucosus.</title>
        <authorList>
            <person name="Rider S.D."/>
        </authorList>
    </citation>
    <scope>NUCLEOTIDE SEQUENCE [LARGE SCALE GENOMIC DNA]</scope>
    <source>
        <strain evidence="9">Butters</strain>
        <tissue evidence="9">Head and leg muscle</tissue>
    </source>
</reference>
<dbReference type="EMBL" id="QDEB01078443">
    <property type="protein sequence ID" value="RZC34625.1"/>
    <property type="molecule type" value="Genomic_DNA"/>
</dbReference>
<feature type="domain" description="Insulin-like" evidence="8">
    <location>
        <begin position="33"/>
        <end position="120"/>
    </location>
</feature>
<dbReference type="SUPFAM" id="SSF56994">
    <property type="entry name" value="Insulin-like"/>
    <property type="match status" value="1"/>
</dbReference>
<evidence type="ECO:0000256" key="1">
    <source>
        <dbReference type="ARBA" id="ARBA00009034"/>
    </source>
</evidence>
<keyword evidence="6" id="KW-0964">Secreted</keyword>
<comment type="subcellular location">
    <subcellularLocation>
        <location evidence="6">Secreted</location>
    </subcellularLocation>
</comment>
<keyword evidence="5" id="KW-1015">Disulfide bond</keyword>
<dbReference type="PROSITE" id="PS00262">
    <property type="entry name" value="INSULIN"/>
    <property type="match status" value="1"/>
</dbReference>
<comment type="similarity">
    <text evidence="1 6">Belongs to the insulin family.</text>
</comment>
<sequence length="124" mass="14187">MDLQYVFVVVATVLAGLHSCQMEEAFRGQNSKKIYCGKHLSQTLSAVCKGNYNTLTKKTDIYDTWDAQYTADGQRGLDFPYRSKVNARSLITHYGRRRRRGVFNECCEKPCSHEELSSYCGSRK</sequence>
<dbReference type="Gene3D" id="1.10.100.10">
    <property type="entry name" value="Insulin-like"/>
    <property type="match status" value="1"/>
</dbReference>
<accession>A0A482VP73</accession>
<keyword evidence="3" id="KW-0165">Cleavage on pair of basic residues</keyword>
<dbReference type="Proteomes" id="UP000292052">
    <property type="component" value="Unassembled WGS sequence"/>
</dbReference>
<evidence type="ECO:0000256" key="5">
    <source>
        <dbReference type="ARBA" id="ARBA00023157"/>
    </source>
</evidence>
<evidence type="ECO:0000313" key="9">
    <source>
        <dbReference type="EMBL" id="RZC34625.1"/>
    </source>
</evidence>
<dbReference type="InterPro" id="IPR022352">
    <property type="entry name" value="Ins/IGF/rlx"/>
</dbReference>
<keyword evidence="4 7" id="KW-0732">Signal</keyword>
<dbReference type="PANTHER" id="PTHR13647">
    <property type="entry name" value="INSULIN-LIKE PEPTIDE 2-RELATED"/>
    <property type="match status" value="1"/>
</dbReference>
<dbReference type="STRING" id="1661398.A0A482VP73"/>
<feature type="signal peptide" evidence="7">
    <location>
        <begin position="1"/>
        <end position="22"/>
    </location>
</feature>
<dbReference type="InterPro" id="IPR016179">
    <property type="entry name" value="Insulin-like"/>
</dbReference>
<evidence type="ECO:0000256" key="3">
    <source>
        <dbReference type="ARBA" id="ARBA00022685"/>
    </source>
</evidence>
<comment type="caution">
    <text evidence="9">The sequence shown here is derived from an EMBL/GenBank/DDBJ whole genome shotgun (WGS) entry which is preliminary data.</text>
</comment>
<evidence type="ECO:0000256" key="2">
    <source>
        <dbReference type="ARBA" id="ARBA00011207"/>
    </source>
</evidence>
<dbReference type="GO" id="GO:0005179">
    <property type="term" value="F:hormone activity"/>
    <property type="evidence" value="ECO:0007669"/>
    <property type="project" value="InterPro"/>
</dbReference>
<gene>
    <name evidence="9" type="ORF">BDFB_012237</name>
</gene>
<protein>
    <submittedName>
        <fullName evidence="9">Insulin domain containing protein</fullName>
    </submittedName>
</protein>
<dbReference type="CDD" id="cd04366">
    <property type="entry name" value="IlGF_insulin_bombyxin_like"/>
    <property type="match status" value="1"/>
</dbReference>
<evidence type="ECO:0000256" key="6">
    <source>
        <dbReference type="RuleBase" id="RU000406"/>
    </source>
</evidence>
<evidence type="ECO:0000259" key="8">
    <source>
        <dbReference type="SMART" id="SM00078"/>
    </source>
</evidence>
<dbReference type="GO" id="GO:0005576">
    <property type="term" value="C:extracellular region"/>
    <property type="evidence" value="ECO:0007669"/>
    <property type="project" value="UniProtKB-SubCell"/>
</dbReference>
<evidence type="ECO:0000256" key="4">
    <source>
        <dbReference type="ARBA" id="ARBA00022729"/>
    </source>
</evidence>
<name>A0A482VP73_ASBVE</name>
<keyword evidence="10" id="KW-1185">Reference proteome</keyword>
<dbReference type="PANTHER" id="PTHR13647:SF4">
    <property type="entry name" value="INSULIN-LIKE PEPTIDE 1-RELATED"/>
    <property type="match status" value="1"/>
</dbReference>
<organism evidence="9 10">
    <name type="scientific">Asbolus verrucosus</name>
    <name type="common">Desert ironclad beetle</name>
    <dbReference type="NCBI Taxonomy" id="1661398"/>
    <lineage>
        <taxon>Eukaryota</taxon>
        <taxon>Metazoa</taxon>
        <taxon>Ecdysozoa</taxon>
        <taxon>Arthropoda</taxon>
        <taxon>Hexapoda</taxon>
        <taxon>Insecta</taxon>
        <taxon>Pterygota</taxon>
        <taxon>Neoptera</taxon>
        <taxon>Endopterygota</taxon>
        <taxon>Coleoptera</taxon>
        <taxon>Polyphaga</taxon>
        <taxon>Cucujiformia</taxon>
        <taxon>Tenebrionidae</taxon>
        <taxon>Pimeliinae</taxon>
        <taxon>Asbolus</taxon>
    </lineage>
</organism>
<dbReference type="InterPro" id="IPR022353">
    <property type="entry name" value="Insulin_CS"/>
</dbReference>
<dbReference type="Pfam" id="PF00049">
    <property type="entry name" value="Insulin"/>
    <property type="match status" value="1"/>
</dbReference>
<dbReference type="InterPro" id="IPR036438">
    <property type="entry name" value="Insulin-like_sf"/>
</dbReference>
<dbReference type="SMART" id="SM00078">
    <property type="entry name" value="IlGF"/>
    <property type="match status" value="1"/>
</dbReference>
<dbReference type="AlphaFoldDB" id="A0A482VP73"/>
<comment type="subunit">
    <text evidence="2">Heterodimer of a B chain and an A chain linked by two disulfide bonds.</text>
</comment>
<feature type="chain" id="PRO_5019800282" evidence="7">
    <location>
        <begin position="23"/>
        <end position="124"/>
    </location>
</feature>
<evidence type="ECO:0000313" key="10">
    <source>
        <dbReference type="Proteomes" id="UP000292052"/>
    </source>
</evidence>
<dbReference type="OrthoDB" id="6330326at2759"/>
<evidence type="ECO:0000256" key="7">
    <source>
        <dbReference type="SAM" id="SignalP"/>
    </source>
</evidence>
<proteinExistence type="inferred from homology"/>